<dbReference type="InterPro" id="IPR011613">
    <property type="entry name" value="GH15-like"/>
</dbReference>
<evidence type="ECO:0000259" key="2">
    <source>
        <dbReference type="Pfam" id="PF00723"/>
    </source>
</evidence>
<dbReference type="AlphaFoldDB" id="A0A6F8ZJG6"/>
<evidence type="ECO:0000313" key="4">
    <source>
        <dbReference type="EMBL" id="CAB1130021.1"/>
    </source>
</evidence>
<dbReference type="InterPro" id="IPR045582">
    <property type="entry name" value="Trehalase-like_N"/>
</dbReference>
<gene>
    <name evidence="4" type="ORF">R50_2529</name>
</gene>
<keyword evidence="5" id="KW-1185">Reference proteome</keyword>
<dbReference type="GO" id="GO:0004553">
    <property type="term" value="F:hydrolase activity, hydrolyzing O-glycosyl compounds"/>
    <property type="evidence" value="ECO:0007669"/>
    <property type="project" value="TreeGrafter"/>
</dbReference>
<organism evidence="4 5">
    <name type="scientific">Candidatus Hydrogenisulfobacillus filiaventi</name>
    <dbReference type="NCBI Taxonomy" id="2707344"/>
    <lineage>
        <taxon>Bacteria</taxon>
        <taxon>Bacillati</taxon>
        <taxon>Bacillota</taxon>
        <taxon>Clostridia</taxon>
        <taxon>Eubacteriales</taxon>
        <taxon>Clostridiales Family XVII. Incertae Sedis</taxon>
        <taxon>Candidatus Hydrogenisulfobacillus</taxon>
    </lineage>
</organism>
<dbReference type="Pfam" id="PF00723">
    <property type="entry name" value="Glyco_hydro_15"/>
    <property type="match status" value="1"/>
</dbReference>
<dbReference type="Gene3D" id="1.50.10.10">
    <property type="match status" value="1"/>
</dbReference>
<feature type="region of interest" description="Disordered" evidence="1">
    <location>
        <begin position="585"/>
        <end position="605"/>
    </location>
</feature>
<dbReference type="EMBL" id="LR778114">
    <property type="protein sequence ID" value="CAB1130021.1"/>
    <property type="molecule type" value="Genomic_DNA"/>
</dbReference>
<dbReference type="InterPro" id="IPR012341">
    <property type="entry name" value="6hp_glycosidase-like_sf"/>
</dbReference>
<dbReference type="PANTHER" id="PTHR31616:SF0">
    <property type="entry name" value="GLUCAN 1,4-ALPHA-GLUCOSIDASE"/>
    <property type="match status" value="1"/>
</dbReference>
<accession>A0A6F8ZJG6</accession>
<dbReference type="Pfam" id="PF19291">
    <property type="entry name" value="TREH_N"/>
    <property type="match status" value="1"/>
</dbReference>
<name>A0A6F8ZJG6_9FIRM</name>
<feature type="domain" description="Trehalase-like N-terminal" evidence="3">
    <location>
        <begin position="6"/>
        <end position="132"/>
    </location>
</feature>
<dbReference type="Proteomes" id="UP000503399">
    <property type="component" value="Chromosome"/>
</dbReference>
<sequence>MTSFTALLANGITAALAGPTGAIEWLPIPRFDGPSVFGRLLDRHGGGYLSLEPEEPVPATQRYLDEGLALETRFDGPQGTARVRTWLAFGRTAVWMHAETSMPLVLTCRPMFNYGAVRPAWEREADGVRFANPHGPEQARLLIQGPHRPTARPEQWICGPGNVTVVFRVSSENPADTRWLAQPVGTDPERVWRRTASFWQHADIPYQGPFEAAFHRSVQVVRALTYRPTGVPIAAATTSLPENPGETRQWDYRFVWVRDAAYAGEALLLAGDVVGARRIAEFLLNAVSLEDRPFAAPLLRVDGSVPDGERDMGWLAGHQDSRPARMGNGAVRQLQQDLAGSVLWLVYRLWEETGDAGFIRFYWWAIAALADWSRRSWNWPDASLWEFRGIRDQHTHSRVLCWTGLTTAAHLAEAVMGDTRQARRWATAAERIRQTLMAEAAAHGGFPQRARGGVPDAALFTLPLYGFVPADDPAFHATFRTLEETLVQDDLVFRYRSDDLGNARFPFTLAGFWYARVLLRQGALERADQVLARHVASATPLGLFGEHVDPESGQARGNFPQLFAHTGLIAALAERRRLLEGQRLPGMAANPFQSRPEPAPTSFPA</sequence>
<evidence type="ECO:0000259" key="3">
    <source>
        <dbReference type="Pfam" id="PF19291"/>
    </source>
</evidence>
<evidence type="ECO:0000313" key="5">
    <source>
        <dbReference type="Proteomes" id="UP000503399"/>
    </source>
</evidence>
<protein>
    <submittedName>
        <fullName evidence="4">Glyco_hydro_15 domain-containing protein</fullName>
    </submittedName>
</protein>
<dbReference type="GO" id="GO:0005975">
    <property type="term" value="P:carbohydrate metabolic process"/>
    <property type="evidence" value="ECO:0007669"/>
    <property type="project" value="InterPro"/>
</dbReference>
<evidence type="ECO:0000256" key="1">
    <source>
        <dbReference type="SAM" id="MobiDB-lite"/>
    </source>
</evidence>
<feature type="domain" description="GH15-like" evidence="2">
    <location>
        <begin position="213"/>
        <end position="571"/>
    </location>
</feature>
<dbReference type="PANTHER" id="PTHR31616">
    <property type="entry name" value="TREHALASE"/>
    <property type="match status" value="1"/>
</dbReference>
<reference evidence="4 5" key="1">
    <citation type="submission" date="2020-02" db="EMBL/GenBank/DDBJ databases">
        <authorList>
            <person name="Hogendoorn C."/>
        </authorList>
    </citation>
    <scope>NUCLEOTIDE SEQUENCE [LARGE SCALE GENOMIC DNA]</scope>
    <source>
        <strain evidence="4">R501</strain>
    </source>
</reference>
<dbReference type="KEGG" id="hfv:R50_2529"/>
<dbReference type="SUPFAM" id="SSF48208">
    <property type="entry name" value="Six-hairpin glycosidases"/>
    <property type="match status" value="1"/>
</dbReference>
<proteinExistence type="predicted"/>
<dbReference type="InterPro" id="IPR008928">
    <property type="entry name" value="6-hairpin_glycosidase_sf"/>
</dbReference>